<reference evidence="1 2" key="1">
    <citation type="journal article" date="2015" name="Stand. Genomic Sci.">
        <title>Genomic Encyclopedia of Bacterial and Archaeal Type Strains, Phase III: the genomes of soil and plant-associated and newly described type strains.</title>
        <authorList>
            <person name="Whitman W.B."/>
            <person name="Woyke T."/>
            <person name="Klenk H.P."/>
            <person name="Zhou Y."/>
            <person name="Lilburn T.G."/>
            <person name="Beck B.J."/>
            <person name="De Vos P."/>
            <person name="Vandamme P."/>
            <person name="Eisen J.A."/>
            <person name="Garrity G."/>
            <person name="Hugenholtz P."/>
            <person name="Kyrpides N.C."/>
        </authorList>
    </citation>
    <scope>NUCLEOTIDE SEQUENCE [LARGE SCALE GENOMIC DNA]</scope>
    <source>
        <strain evidence="1 2">VKM Ac-2572</strain>
    </source>
</reference>
<dbReference type="EMBL" id="SLWN01000028">
    <property type="protein sequence ID" value="TCO12847.1"/>
    <property type="molecule type" value="Genomic_DNA"/>
</dbReference>
<dbReference type="RefSeq" id="WP_158441572.1">
    <property type="nucleotide sequence ID" value="NZ_SLWN01000028.1"/>
</dbReference>
<gene>
    <name evidence="1" type="ORF">EV652_12818</name>
</gene>
<evidence type="ECO:0000313" key="2">
    <source>
        <dbReference type="Proteomes" id="UP000294508"/>
    </source>
</evidence>
<dbReference type="Proteomes" id="UP000294508">
    <property type="component" value="Unassembled WGS sequence"/>
</dbReference>
<sequence length="46" mass="4766">MVDKLTVGTANVVPELSGLEMILGSFSRSSASGTECGWEPPSEKPA</sequence>
<dbReference type="AlphaFoldDB" id="A0A4R2GSE5"/>
<evidence type="ECO:0000313" key="1">
    <source>
        <dbReference type="EMBL" id="TCO12847.1"/>
    </source>
</evidence>
<accession>A0A4R2GSE5</accession>
<proteinExistence type="predicted"/>
<keyword evidence="2" id="KW-1185">Reference proteome</keyword>
<name>A0A4R2GSE5_9ACTN</name>
<protein>
    <submittedName>
        <fullName evidence="1">Uncharacterized protein</fullName>
    </submittedName>
</protein>
<comment type="caution">
    <text evidence="1">The sequence shown here is derived from an EMBL/GenBank/DDBJ whole genome shotgun (WGS) entry which is preliminary data.</text>
</comment>
<organism evidence="1 2">
    <name type="scientific">Kribbella steppae</name>
    <dbReference type="NCBI Taxonomy" id="2512223"/>
    <lineage>
        <taxon>Bacteria</taxon>
        <taxon>Bacillati</taxon>
        <taxon>Actinomycetota</taxon>
        <taxon>Actinomycetes</taxon>
        <taxon>Propionibacteriales</taxon>
        <taxon>Kribbellaceae</taxon>
        <taxon>Kribbella</taxon>
    </lineage>
</organism>